<evidence type="ECO:0000256" key="2">
    <source>
        <dbReference type="ARBA" id="ARBA00023012"/>
    </source>
</evidence>
<dbReference type="GO" id="GO:0000156">
    <property type="term" value="F:phosphorelay response regulator activity"/>
    <property type="evidence" value="ECO:0007669"/>
    <property type="project" value="TreeGrafter"/>
</dbReference>
<keyword evidence="5" id="KW-0804">Transcription</keyword>
<feature type="domain" description="Response regulatory" evidence="8">
    <location>
        <begin position="4"/>
        <end position="117"/>
    </location>
</feature>
<proteinExistence type="predicted"/>
<dbReference type="SMART" id="SM00862">
    <property type="entry name" value="Trans_reg_C"/>
    <property type="match status" value="1"/>
</dbReference>
<sequence>MNERILIVEDTEAILDAVTDALAAEGFDVQGACDGTAALAVAEAEPFDLVILDVMLPGLSGTEICRRLRATSAVPIIMLTARDAEADRVLGLEIGADDYITKPFSEVELLSRVRAILRRRRLDRTGDSGLRRLGGLSIDGVKHEVVADGRPVALTPSEYKLLALLAEEPGRLFTRREIMQHLWQSTYVGDERACDAHVSTLRSKIERDRAHPERIITVPGFGYKLVAA</sequence>
<evidence type="ECO:0000256" key="5">
    <source>
        <dbReference type="ARBA" id="ARBA00023163"/>
    </source>
</evidence>
<gene>
    <name evidence="10" type="primary">regX3_2</name>
    <name evidence="10" type="ORF">DSM104329_01157</name>
</gene>
<dbReference type="PANTHER" id="PTHR48111:SF1">
    <property type="entry name" value="TWO-COMPONENT RESPONSE REGULATOR ORR33"/>
    <property type="match status" value="1"/>
</dbReference>
<dbReference type="Gene3D" id="1.10.10.10">
    <property type="entry name" value="Winged helix-like DNA-binding domain superfamily/Winged helix DNA-binding domain"/>
    <property type="match status" value="1"/>
</dbReference>
<organism evidence="10 11">
    <name type="scientific">Capillimicrobium parvum</name>
    <dbReference type="NCBI Taxonomy" id="2884022"/>
    <lineage>
        <taxon>Bacteria</taxon>
        <taxon>Bacillati</taxon>
        <taxon>Actinomycetota</taxon>
        <taxon>Thermoleophilia</taxon>
        <taxon>Solirubrobacterales</taxon>
        <taxon>Capillimicrobiaceae</taxon>
        <taxon>Capillimicrobium</taxon>
    </lineage>
</organism>
<dbReference type="Proteomes" id="UP001162834">
    <property type="component" value="Chromosome"/>
</dbReference>
<evidence type="ECO:0000259" key="8">
    <source>
        <dbReference type="PROSITE" id="PS50110"/>
    </source>
</evidence>
<keyword evidence="11" id="KW-1185">Reference proteome</keyword>
<evidence type="ECO:0000256" key="3">
    <source>
        <dbReference type="ARBA" id="ARBA00023015"/>
    </source>
</evidence>
<evidence type="ECO:0000256" key="6">
    <source>
        <dbReference type="PROSITE-ProRule" id="PRU00169"/>
    </source>
</evidence>
<reference evidence="10" key="1">
    <citation type="journal article" date="2022" name="Int. J. Syst. Evol. Microbiol.">
        <title>Pseudomonas aegrilactucae sp. nov. and Pseudomonas morbosilactucae sp. nov., pathogens causing bacterial rot of lettuce in Japan.</title>
        <authorList>
            <person name="Sawada H."/>
            <person name="Fujikawa T."/>
            <person name="Satou M."/>
        </authorList>
    </citation>
    <scope>NUCLEOTIDE SEQUENCE</scope>
    <source>
        <strain evidence="10">0166_1</strain>
    </source>
</reference>
<keyword evidence="3" id="KW-0805">Transcription regulation</keyword>
<dbReference type="Gene3D" id="6.10.250.690">
    <property type="match status" value="1"/>
</dbReference>
<dbReference type="SMART" id="SM00448">
    <property type="entry name" value="REC"/>
    <property type="match status" value="1"/>
</dbReference>
<dbReference type="SUPFAM" id="SSF46894">
    <property type="entry name" value="C-terminal effector domain of the bipartite response regulators"/>
    <property type="match status" value="1"/>
</dbReference>
<dbReference type="Pfam" id="PF00072">
    <property type="entry name" value="Response_reg"/>
    <property type="match status" value="1"/>
</dbReference>
<dbReference type="AlphaFoldDB" id="A0A9E6XUM7"/>
<dbReference type="RefSeq" id="WP_259314441.1">
    <property type="nucleotide sequence ID" value="NZ_CP087164.1"/>
</dbReference>
<feature type="DNA-binding region" description="OmpR/PhoB-type" evidence="7">
    <location>
        <begin position="128"/>
        <end position="227"/>
    </location>
</feature>
<dbReference type="InterPro" id="IPR039420">
    <property type="entry name" value="WalR-like"/>
</dbReference>
<dbReference type="FunFam" id="1.10.10.10:FF:000018">
    <property type="entry name" value="DNA-binding response regulator ResD"/>
    <property type="match status" value="1"/>
</dbReference>
<dbReference type="GO" id="GO:0005829">
    <property type="term" value="C:cytosol"/>
    <property type="evidence" value="ECO:0007669"/>
    <property type="project" value="TreeGrafter"/>
</dbReference>
<feature type="modified residue" description="4-aspartylphosphate" evidence="6">
    <location>
        <position position="53"/>
    </location>
</feature>
<dbReference type="PROSITE" id="PS50110">
    <property type="entry name" value="RESPONSE_REGULATORY"/>
    <property type="match status" value="1"/>
</dbReference>
<name>A0A9E6XUM7_9ACTN</name>
<evidence type="ECO:0000313" key="11">
    <source>
        <dbReference type="Proteomes" id="UP001162834"/>
    </source>
</evidence>
<evidence type="ECO:0000313" key="10">
    <source>
        <dbReference type="EMBL" id="UGS34775.1"/>
    </source>
</evidence>
<keyword evidence="2" id="KW-0902">Two-component regulatory system</keyword>
<evidence type="ECO:0000256" key="4">
    <source>
        <dbReference type="ARBA" id="ARBA00023125"/>
    </source>
</evidence>
<dbReference type="GO" id="GO:0000976">
    <property type="term" value="F:transcription cis-regulatory region binding"/>
    <property type="evidence" value="ECO:0007669"/>
    <property type="project" value="TreeGrafter"/>
</dbReference>
<keyword evidence="1 6" id="KW-0597">Phosphoprotein</keyword>
<dbReference type="EMBL" id="CP087164">
    <property type="protein sequence ID" value="UGS34775.1"/>
    <property type="molecule type" value="Genomic_DNA"/>
</dbReference>
<feature type="domain" description="OmpR/PhoB-type" evidence="9">
    <location>
        <begin position="128"/>
        <end position="227"/>
    </location>
</feature>
<dbReference type="Pfam" id="PF00486">
    <property type="entry name" value="Trans_reg_C"/>
    <property type="match status" value="1"/>
</dbReference>
<dbReference type="GO" id="GO:0032993">
    <property type="term" value="C:protein-DNA complex"/>
    <property type="evidence" value="ECO:0007669"/>
    <property type="project" value="TreeGrafter"/>
</dbReference>
<dbReference type="CDD" id="cd17574">
    <property type="entry name" value="REC_OmpR"/>
    <property type="match status" value="1"/>
</dbReference>
<keyword evidence="4 7" id="KW-0238">DNA-binding</keyword>
<protein>
    <submittedName>
        <fullName evidence="10">Sensory transduction protein regX3</fullName>
    </submittedName>
</protein>
<dbReference type="SUPFAM" id="SSF52172">
    <property type="entry name" value="CheY-like"/>
    <property type="match status" value="1"/>
</dbReference>
<dbReference type="InterPro" id="IPR011006">
    <property type="entry name" value="CheY-like_superfamily"/>
</dbReference>
<dbReference type="PANTHER" id="PTHR48111">
    <property type="entry name" value="REGULATOR OF RPOS"/>
    <property type="match status" value="1"/>
</dbReference>
<dbReference type="KEGG" id="sbae:DSM104329_01157"/>
<evidence type="ECO:0000256" key="7">
    <source>
        <dbReference type="PROSITE-ProRule" id="PRU01091"/>
    </source>
</evidence>
<dbReference type="Gene3D" id="3.40.50.2300">
    <property type="match status" value="1"/>
</dbReference>
<dbReference type="InterPro" id="IPR001789">
    <property type="entry name" value="Sig_transdc_resp-reg_receiver"/>
</dbReference>
<dbReference type="CDD" id="cd00383">
    <property type="entry name" value="trans_reg_C"/>
    <property type="match status" value="1"/>
</dbReference>
<dbReference type="InterPro" id="IPR016032">
    <property type="entry name" value="Sig_transdc_resp-reg_C-effctor"/>
</dbReference>
<dbReference type="InterPro" id="IPR036388">
    <property type="entry name" value="WH-like_DNA-bd_sf"/>
</dbReference>
<dbReference type="FunFam" id="3.40.50.2300:FF:000001">
    <property type="entry name" value="DNA-binding response regulator PhoB"/>
    <property type="match status" value="1"/>
</dbReference>
<dbReference type="GO" id="GO:0006355">
    <property type="term" value="P:regulation of DNA-templated transcription"/>
    <property type="evidence" value="ECO:0007669"/>
    <property type="project" value="InterPro"/>
</dbReference>
<accession>A0A9E6XUM7</accession>
<dbReference type="InterPro" id="IPR001867">
    <property type="entry name" value="OmpR/PhoB-type_DNA-bd"/>
</dbReference>
<dbReference type="PROSITE" id="PS51755">
    <property type="entry name" value="OMPR_PHOB"/>
    <property type="match status" value="1"/>
</dbReference>
<evidence type="ECO:0000256" key="1">
    <source>
        <dbReference type="ARBA" id="ARBA00022553"/>
    </source>
</evidence>
<evidence type="ECO:0000259" key="9">
    <source>
        <dbReference type="PROSITE" id="PS51755"/>
    </source>
</evidence>